<organism evidence="6 7">
    <name type="scientific">Diaporthe vaccinii</name>
    <dbReference type="NCBI Taxonomy" id="105482"/>
    <lineage>
        <taxon>Eukaryota</taxon>
        <taxon>Fungi</taxon>
        <taxon>Dikarya</taxon>
        <taxon>Ascomycota</taxon>
        <taxon>Pezizomycotina</taxon>
        <taxon>Sordariomycetes</taxon>
        <taxon>Sordariomycetidae</taxon>
        <taxon>Diaporthales</taxon>
        <taxon>Diaporthaceae</taxon>
        <taxon>Diaporthe</taxon>
        <taxon>Diaporthe eres species complex</taxon>
    </lineage>
</organism>
<dbReference type="InterPro" id="IPR001138">
    <property type="entry name" value="Zn2Cys6_DnaBD"/>
</dbReference>
<dbReference type="Pfam" id="PF04082">
    <property type="entry name" value="Fungal_trans"/>
    <property type="match status" value="1"/>
</dbReference>
<comment type="subcellular location">
    <subcellularLocation>
        <location evidence="1">Nucleus</location>
    </subcellularLocation>
</comment>
<evidence type="ECO:0000313" key="6">
    <source>
        <dbReference type="EMBL" id="KAL2291224.1"/>
    </source>
</evidence>
<comment type="caution">
    <text evidence="6">The sequence shown here is derived from an EMBL/GenBank/DDBJ whole genome shotgun (WGS) entry which is preliminary data.</text>
</comment>
<dbReference type="SMART" id="SM00066">
    <property type="entry name" value="GAL4"/>
    <property type="match status" value="1"/>
</dbReference>
<reference evidence="6 7" key="1">
    <citation type="submission" date="2024-03" db="EMBL/GenBank/DDBJ databases">
        <title>A high-quality draft genome sequence of Diaporthe vaccinii, a causative agent of upright dieback and viscid rot disease in cranberry plants.</title>
        <authorList>
            <person name="Sarrasin M."/>
            <person name="Lang B.F."/>
            <person name="Burger G."/>
        </authorList>
    </citation>
    <scope>NUCLEOTIDE SEQUENCE [LARGE SCALE GENOMIC DNA]</scope>
    <source>
        <strain evidence="6 7">IS7</strain>
    </source>
</reference>
<evidence type="ECO:0000256" key="1">
    <source>
        <dbReference type="ARBA" id="ARBA00004123"/>
    </source>
</evidence>
<accession>A0ABR4F945</accession>
<name>A0ABR4F945_9PEZI</name>
<sequence>MWEDQSNDVSGPETPISSLRTTQRAPRSCRSCALRKIKCDKAVPCSTCIRRGEADICIRETVIVRGRVTKAKDPGGQQPSYGELAEENARLRAALGGGPGAVAQTRDAPPPPGRRAQPVFEEYNEYERLLLGSFGSPKPTPSMNLESIILPSRACSHGLVAYDKEWNSWVHYAVEYPEFEQQHDQFMDHLQAGGSLADMDPFWLAIYFSVITASLLTMDNDEIEALGLPSADYHFLQRNWYDAALYFLRRGDFLRNLRLETVQAAAILGISFFNFGDHDLNTTIQACAMSIARTIGLDRGDPVDGTRLAGMSKEARRRLWWTLVICEWLPGPHPPSVITEMDFDVPLPAVEASGSVIGPGGLEMHPVQYHIFMARTSTVYNRFRMGLRGSQVPLDEAVRRADEELAEIINTLPQHLSPEGTDRDHESELEALYPWIRWQRVDVTLVLLCHRLRINRVLQSEWQADYSQYGWARSICLRAAKDLIWISQNWEQSAAKRSQWALAWHVYVAAIFIYSESQQGSQGDQLGWRLDIGRCIHILDNVRARNEVAAKASDVLKNLLGTESPH</sequence>
<dbReference type="PANTHER" id="PTHR31001">
    <property type="entry name" value="UNCHARACTERIZED TRANSCRIPTIONAL REGULATORY PROTEIN"/>
    <property type="match status" value="1"/>
</dbReference>
<evidence type="ECO:0000259" key="5">
    <source>
        <dbReference type="PROSITE" id="PS50048"/>
    </source>
</evidence>
<dbReference type="InterPro" id="IPR050613">
    <property type="entry name" value="Sec_Metabolite_Reg"/>
</dbReference>
<dbReference type="SUPFAM" id="SSF57701">
    <property type="entry name" value="Zn2/Cys6 DNA-binding domain"/>
    <property type="match status" value="1"/>
</dbReference>
<dbReference type="Proteomes" id="UP001600888">
    <property type="component" value="Unassembled WGS sequence"/>
</dbReference>
<dbReference type="PROSITE" id="PS50048">
    <property type="entry name" value="ZN2_CY6_FUNGAL_2"/>
    <property type="match status" value="1"/>
</dbReference>
<feature type="domain" description="Zn(2)-C6 fungal-type" evidence="5">
    <location>
        <begin position="28"/>
        <end position="59"/>
    </location>
</feature>
<protein>
    <recommendedName>
        <fullName evidence="5">Zn(2)-C6 fungal-type domain-containing protein</fullName>
    </recommendedName>
</protein>
<evidence type="ECO:0000256" key="4">
    <source>
        <dbReference type="SAM" id="MobiDB-lite"/>
    </source>
</evidence>
<dbReference type="PROSITE" id="PS00463">
    <property type="entry name" value="ZN2_CY6_FUNGAL_1"/>
    <property type="match status" value="1"/>
</dbReference>
<gene>
    <name evidence="6" type="ORF">FJTKL_13861</name>
</gene>
<feature type="region of interest" description="Disordered" evidence="4">
    <location>
        <begin position="1"/>
        <end position="22"/>
    </location>
</feature>
<dbReference type="CDD" id="cd00067">
    <property type="entry name" value="GAL4"/>
    <property type="match status" value="1"/>
</dbReference>
<evidence type="ECO:0000256" key="3">
    <source>
        <dbReference type="ARBA" id="ARBA00023242"/>
    </source>
</evidence>
<dbReference type="InterPro" id="IPR036864">
    <property type="entry name" value="Zn2-C6_fun-type_DNA-bd_sf"/>
</dbReference>
<dbReference type="Pfam" id="PF00172">
    <property type="entry name" value="Zn_clus"/>
    <property type="match status" value="1"/>
</dbReference>
<evidence type="ECO:0000256" key="2">
    <source>
        <dbReference type="ARBA" id="ARBA00022723"/>
    </source>
</evidence>
<proteinExistence type="predicted"/>
<dbReference type="PANTHER" id="PTHR31001:SF76">
    <property type="entry name" value="ZN(2)-C6 FUNGAL-TYPE DOMAIN-CONTAINING PROTEIN"/>
    <property type="match status" value="1"/>
</dbReference>
<evidence type="ECO:0000313" key="7">
    <source>
        <dbReference type="Proteomes" id="UP001600888"/>
    </source>
</evidence>
<dbReference type="Gene3D" id="4.10.240.10">
    <property type="entry name" value="Zn(2)-C6 fungal-type DNA-binding domain"/>
    <property type="match status" value="1"/>
</dbReference>
<keyword evidence="7" id="KW-1185">Reference proteome</keyword>
<keyword evidence="2" id="KW-0479">Metal-binding</keyword>
<dbReference type="CDD" id="cd12148">
    <property type="entry name" value="fungal_TF_MHR"/>
    <property type="match status" value="1"/>
</dbReference>
<keyword evidence="3" id="KW-0539">Nucleus</keyword>
<dbReference type="InterPro" id="IPR007219">
    <property type="entry name" value="XnlR_reg_dom"/>
</dbReference>
<dbReference type="EMBL" id="JBAWTH010000007">
    <property type="protein sequence ID" value="KAL2291224.1"/>
    <property type="molecule type" value="Genomic_DNA"/>
</dbReference>